<keyword evidence="2" id="KW-1185">Reference proteome</keyword>
<comment type="caution">
    <text evidence="1">The sequence shown here is derived from an EMBL/GenBank/DDBJ whole genome shotgun (WGS) entry which is preliminary data.</text>
</comment>
<gene>
    <name evidence="1" type="ORF">D7X32_01685</name>
</gene>
<organism evidence="1 2">
    <name type="scientific">Corallococcus carmarthensis</name>
    <dbReference type="NCBI Taxonomy" id="2316728"/>
    <lineage>
        <taxon>Bacteria</taxon>
        <taxon>Pseudomonadati</taxon>
        <taxon>Myxococcota</taxon>
        <taxon>Myxococcia</taxon>
        <taxon>Myxococcales</taxon>
        <taxon>Cystobacterineae</taxon>
        <taxon>Myxococcaceae</taxon>
        <taxon>Corallococcus</taxon>
    </lineage>
</organism>
<protein>
    <recommendedName>
        <fullName evidence="3">Outer membrane protein beta-barrel domain-containing protein</fullName>
    </recommendedName>
</protein>
<dbReference type="Proteomes" id="UP000268313">
    <property type="component" value="Unassembled WGS sequence"/>
</dbReference>
<sequence>MAEAPFYPGAMNALALLALVVPAESSTDGSPQPWFTVGPLLSVSRRQEDTAWGVGLESTLNVAMHNNRLDSFKSGAVGVFGQAQWMDGDHARLCGGVQGNFLIFGLETGVAHETGTAASRATTSLHLAPFLGFGYGSVGVRFSLPFENGRDLSGRLPYGREIGLTLTLKKPFSPML</sequence>
<evidence type="ECO:0000313" key="2">
    <source>
        <dbReference type="Proteomes" id="UP000268313"/>
    </source>
</evidence>
<dbReference type="AlphaFoldDB" id="A0A3A8KK27"/>
<reference evidence="2" key="1">
    <citation type="submission" date="2018-09" db="EMBL/GenBank/DDBJ databases">
        <authorList>
            <person name="Livingstone P.G."/>
            <person name="Whitworth D.E."/>
        </authorList>
    </citation>
    <scope>NUCLEOTIDE SEQUENCE [LARGE SCALE GENOMIC DNA]</scope>
    <source>
        <strain evidence="2">CA043D</strain>
    </source>
</reference>
<evidence type="ECO:0000313" key="1">
    <source>
        <dbReference type="EMBL" id="RKH07499.1"/>
    </source>
</evidence>
<dbReference type="EMBL" id="RAWE01000003">
    <property type="protein sequence ID" value="RKH07499.1"/>
    <property type="molecule type" value="Genomic_DNA"/>
</dbReference>
<dbReference type="RefSeq" id="WP_120600724.1">
    <property type="nucleotide sequence ID" value="NZ_RAWE01000003.1"/>
</dbReference>
<accession>A0A3A8KK27</accession>
<name>A0A3A8KK27_9BACT</name>
<evidence type="ECO:0008006" key="3">
    <source>
        <dbReference type="Google" id="ProtNLM"/>
    </source>
</evidence>
<dbReference type="OrthoDB" id="5520188at2"/>
<proteinExistence type="predicted"/>